<dbReference type="GO" id="GO:0022857">
    <property type="term" value="F:transmembrane transporter activity"/>
    <property type="evidence" value="ECO:0007669"/>
    <property type="project" value="TreeGrafter"/>
</dbReference>
<evidence type="ECO:0000313" key="3">
    <source>
        <dbReference type="EMBL" id="HER42835.1"/>
    </source>
</evidence>
<proteinExistence type="predicted"/>
<accession>A0A7V2AT96</accession>
<dbReference type="Pfam" id="PF12704">
    <property type="entry name" value="MacB_PCD"/>
    <property type="match status" value="1"/>
</dbReference>
<feature type="transmembrane region" description="Helical" evidence="1">
    <location>
        <begin position="26"/>
        <end position="46"/>
    </location>
</feature>
<organism evidence="3">
    <name type="scientific">Eiseniibacteriota bacterium</name>
    <dbReference type="NCBI Taxonomy" id="2212470"/>
    <lineage>
        <taxon>Bacteria</taxon>
        <taxon>Candidatus Eiseniibacteriota</taxon>
    </lineage>
</organism>
<dbReference type="InterPro" id="IPR025857">
    <property type="entry name" value="MacB_PCD"/>
</dbReference>
<reference evidence="3" key="1">
    <citation type="journal article" date="2020" name="mSystems">
        <title>Genome- and Community-Level Interaction Insights into Carbon Utilization and Element Cycling Functions of Hydrothermarchaeota in Hydrothermal Sediment.</title>
        <authorList>
            <person name="Zhou Z."/>
            <person name="Liu Y."/>
            <person name="Xu W."/>
            <person name="Pan J."/>
            <person name="Luo Z.H."/>
            <person name="Li M."/>
        </authorList>
    </citation>
    <scope>NUCLEOTIDE SEQUENCE [LARGE SCALE GENOMIC DNA]</scope>
    <source>
        <strain evidence="3">SpSt-1233</strain>
    </source>
</reference>
<keyword evidence="1" id="KW-1133">Transmembrane helix</keyword>
<keyword evidence="1" id="KW-0472">Membrane</keyword>
<comment type="caution">
    <text evidence="3">The sequence shown here is derived from an EMBL/GenBank/DDBJ whole genome shotgun (WGS) entry which is preliminary data.</text>
</comment>
<keyword evidence="1" id="KW-0812">Transmembrane</keyword>
<name>A0A7V2AT96_UNCEI</name>
<sequence>MREFCYWLKESAAIAARALRANKSRAILTTLGIVIGIMAVATTMTVSNGLGNNFEESISSVGSDVLYVSRMPWIITGDFFRYRNRPNIKFDESEALSRRLKSARAVNPSTGTARNVKYRSNVLENAIVIGTTEAQMMMSSGVPEFGRFISAVDVHSKKFVCVIGSEIRESLFGGIDPLQRDIKIGRHSFRVIGVMEKQGGGGFFGGPNFDRQIFIPITSFNKAYGGSRRDFTIAVKAPSQEGLEEFRYELIGEMRGIRGLKPTEEDDFSINSMDSL</sequence>
<dbReference type="EMBL" id="DSEC01000005">
    <property type="protein sequence ID" value="HER42835.1"/>
    <property type="molecule type" value="Genomic_DNA"/>
</dbReference>
<dbReference type="GO" id="GO:0005886">
    <property type="term" value="C:plasma membrane"/>
    <property type="evidence" value="ECO:0007669"/>
    <property type="project" value="TreeGrafter"/>
</dbReference>
<protein>
    <recommendedName>
        <fullName evidence="2">MacB-like periplasmic core domain-containing protein</fullName>
    </recommendedName>
</protein>
<dbReference type="AlphaFoldDB" id="A0A7V2AT96"/>
<dbReference type="InterPro" id="IPR050250">
    <property type="entry name" value="Macrolide_Exporter_MacB"/>
</dbReference>
<dbReference type="PANTHER" id="PTHR30572">
    <property type="entry name" value="MEMBRANE COMPONENT OF TRANSPORTER-RELATED"/>
    <property type="match status" value="1"/>
</dbReference>
<evidence type="ECO:0000256" key="1">
    <source>
        <dbReference type="SAM" id="Phobius"/>
    </source>
</evidence>
<gene>
    <name evidence="3" type="ORF">ENO08_00045</name>
</gene>
<feature type="non-terminal residue" evidence="3">
    <location>
        <position position="276"/>
    </location>
</feature>
<dbReference type="Proteomes" id="UP000886069">
    <property type="component" value="Unassembled WGS sequence"/>
</dbReference>
<dbReference type="PANTHER" id="PTHR30572:SF4">
    <property type="entry name" value="ABC TRANSPORTER PERMEASE YTRF"/>
    <property type="match status" value="1"/>
</dbReference>
<evidence type="ECO:0000259" key="2">
    <source>
        <dbReference type="Pfam" id="PF12704"/>
    </source>
</evidence>
<feature type="domain" description="MacB-like periplasmic core" evidence="2">
    <location>
        <begin position="27"/>
        <end position="247"/>
    </location>
</feature>